<evidence type="ECO:0000256" key="1">
    <source>
        <dbReference type="ARBA" id="ARBA00004651"/>
    </source>
</evidence>
<dbReference type="Pfam" id="PF02653">
    <property type="entry name" value="BPD_transp_2"/>
    <property type="match status" value="1"/>
</dbReference>
<comment type="subcellular location">
    <subcellularLocation>
        <location evidence="1">Cell membrane</location>
        <topology evidence="1">Multi-pass membrane protein</topology>
    </subcellularLocation>
</comment>
<feature type="transmembrane region" description="Helical" evidence="6">
    <location>
        <begin position="331"/>
        <end position="348"/>
    </location>
</feature>
<dbReference type="CDD" id="cd06579">
    <property type="entry name" value="TM_PBP1_transp_AraH_like"/>
    <property type="match status" value="1"/>
</dbReference>
<keyword evidence="3 6" id="KW-0812">Transmembrane</keyword>
<protein>
    <submittedName>
        <fullName evidence="7">Sugar ABC transporter permease</fullName>
    </submittedName>
</protein>
<evidence type="ECO:0000256" key="3">
    <source>
        <dbReference type="ARBA" id="ARBA00022692"/>
    </source>
</evidence>
<evidence type="ECO:0000256" key="4">
    <source>
        <dbReference type="ARBA" id="ARBA00022989"/>
    </source>
</evidence>
<feature type="transmembrane region" description="Helical" evidence="6">
    <location>
        <begin position="301"/>
        <end position="319"/>
    </location>
</feature>
<evidence type="ECO:0000256" key="2">
    <source>
        <dbReference type="ARBA" id="ARBA00022475"/>
    </source>
</evidence>
<evidence type="ECO:0000256" key="6">
    <source>
        <dbReference type="SAM" id="Phobius"/>
    </source>
</evidence>
<name>A0A4Y9R048_9MICO</name>
<dbReference type="EMBL" id="SPQZ01000004">
    <property type="protein sequence ID" value="TFV96766.1"/>
    <property type="molecule type" value="Genomic_DNA"/>
</dbReference>
<organism evidence="7 8">
    <name type="scientific">Orlajensenia leifsoniae</name>
    <dbReference type="NCBI Taxonomy" id="2561933"/>
    <lineage>
        <taxon>Bacteria</taxon>
        <taxon>Bacillati</taxon>
        <taxon>Actinomycetota</taxon>
        <taxon>Actinomycetes</taxon>
        <taxon>Micrococcales</taxon>
        <taxon>Microbacteriaceae</taxon>
        <taxon>Orlajensenia</taxon>
    </lineage>
</organism>
<evidence type="ECO:0000313" key="7">
    <source>
        <dbReference type="EMBL" id="TFV96766.1"/>
    </source>
</evidence>
<sequence>MTIVQNPHTPQADAPATESGATRLIARSKRVIASNPSVLPTGAAIVIFVGMVIYGEIAYGRILQYNTVSNLFINNAHLIILAVAMTFVILTGGIDLSVGAVIALSSVAGVMLANAGWNPLVVIVLMILIGTTMGLVSGILIQFFNVQPFIATLAMMFLGRGLAALLSTQPERLGDESPILWLGEQFKLIDGPKVNDVVITPGVIIAVIVVLIAFFVLHRTRTGRTVYAIGGSESSSALMGLAVPRTKVLVYVISGTLAGVAAVVYTSRLGIAQNITGIGWELDAIAATVIGGTLLTGGYGFVLGSVVGALVLGLMNVLITRDGGIPPEMTTIITGGILLIFVILQRAVTSKWRT</sequence>
<dbReference type="InterPro" id="IPR001851">
    <property type="entry name" value="ABC_transp_permease"/>
</dbReference>
<feature type="transmembrane region" description="Helical" evidence="6">
    <location>
        <begin position="38"/>
        <end position="59"/>
    </location>
</feature>
<dbReference type="PANTHER" id="PTHR32196">
    <property type="entry name" value="ABC TRANSPORTER PERMEASE PROTEIN YPHD-RELATED-RELATED"/>
    <property type="match status" value="1"/>
</dbReference>
<keyword evidence="2" id="KW-1003">Cell membrane</keyword>
<keyword evidence="5 6" id="KW-0472">Membrane</keyword>
<dbReference type="Proteomes" id="UP000298127">
    <property type="component" value="Unassembled WGS sequence"/>
</dbReference>
<proteinExistence type="predicted"/>
<keyword evidence="4 6" id="KW-1133">Transmembrane helix</keyword>
<gene>
    <name evidence="7" type="ORF">E4M00_11865</name>
</gene>
<dbReference type="GO" id="GO:0005886">
    <property type="term" value="C:plasma membrane"/>
    <property type="evidence" value="ECO:0007669"/>
    <property type="project" value="UniProtKB-SubCell"/>
</dbReference>
<dbReference type="AlphaFoldDB" id="A0A4Y9R048"/>
<dbReference type="PANTHER" id="PTHR32196:SF63">
    <property type="entry name" value="INNER MEMBRANE ABC TRANSPORTER PERMEASE PROTEIN YJFF"/>
    <property type="match status" value="1"/>
</dbReference>
<dbReference type="RefSeq" id="WP_135120727.1">
    <property type="nucleotide sequence ID" value="NZ_SPQZ01000004.1"/>
</dbReference>
<feature type="transmembrane region" description="Helical" evidence="6">
    <location>
        <begin position="120"/>
        <end position="143"/>
    </location>
</feature>
<keyword evidence="8" id="KW-1185">Reference proteome</keyword>
<feature type="transmembrane region" description="Helical" evidence="6">
    <location>
        <begin position="248"/>
        <end position="266"/>
    </location>
</feature>
<feature type="transmembrane region" description="Helical" evidence="6">
    <location>
        <begin position="71"/>
        <end position="90"/>
    </location>
</feature>
<feature type="transmembrane region" description="Helical" evidence="6">
    <location>
        <begin position="96"/>
        <end position="113"/>
    </location>
</feature>
<reference evidence="7 8" key="1">
    <citation type="journal article" date="2018" name="J. Microbiol.">
        <title>Leifsonia flava sp. nov., a novel actinobacterium isolated from the rhizosphere of Aquilegia viridiflora.</title>
        <authorList>
            <person name="Cai Y."/>
            <person name="Tao W.Z."/>
            <person name="Ma Y.J."/>
            <person name="Cheng J."/>
            <person name="Zhang M.Y."/>
            <person name="Zhang Y.X."/>
        </authorList>
    </citation>
    <scope>NUCLEOTIDE SEQUENCE [LARGE SCALE GENOMIC DNA]</scope>
    <source>
        <strain evidence="7 8">SYP-B2174</strain>
    </source>
</reference>
<comment type="caution">
    <text evidence="7">The sequence shown here is derived from an EMBL/GenBank/DDBJ whole genome shotgun (WGS) entry which is preliminary data.</text>
</comment>
<feature type="transmembrane region" description="Helical" evidence="6">
    <location>
        <begin position="197"/>
        <end position="217"/>
    </location>
</feature>
<evidence type="ECO:0000313" key="8">
    <source>
        <dbReference type="Proteomes" id="UP000298127"/>
    </source>
</evidence>
<evidence type="ECO:0000256" key="5">
    <source>
        <dbReference type="ARBA" id="ARBA00023136"/>
    </source>
</evidence>
<accession>A0A4Y9R048</accession>
<dbReference type="GO" id="GO:0022857">
    <property type="term" value="F:transmembrane transporter activity"/>
    <property type="evidence" value="ECO:0007669"/>
    <property type="project" value="InterPro"/>
</dbReference>